<evidence type="ECO:0000313" key="4">
    <source>
        <dbReference type="Proteomes" id="UP000253868"/>
    </source>
</evidence>
<feature type="transmembrane region" description="Helical" evidence="2">
    <location>
        <begin position="88"/>
        <end position="107"/>
    </location>
</feature>
<keyword evidence="2" id="KW-0472">Membrane</keyword>
<feature type="compositionally biased region" description="Basic and acidic residues" evidence="1">
    <location>
        <begin position="42"/>
        <end position="52"/>
    </location>
</feature>
<evidence type="ECO:0000256" key="2">
    <source>
        <dbReference type="SAM" id="Phobius"/>
    </source>
</evidence>
<dbReference type="RefSeq" id="WP_114659171.1">
    <property type="nucleotide sequence ID" value="NZ_CP031194.1"/>
</dbReference>
<organism evidence="3 4">
    <name type="scientific">Streptomyces paludis</name>
    <dbReference type="NCBI Taxonomy" id="2282738"/>
    <lineage>
        <taxon>Bacteria</taxon>
        <taxon>Bacillati</taxon>
        <taxon>Actinomycetota</taxon>
        <taxon>Actinomycetes</taxon>
        <taxon>Kitasatosporales</taxon>
        <taxon>Streptomycetaceae</taxon>
        <taxon>Streptomyces</taxon>
    </lineage>
</organism>
<feature type="compositionally biased region" description="Gly residues" evidence="1">
    <location>
        <begin position="66"/>
        <end position="76"/>
    </location>
</feature>
<name>A0A345HM80_9ACTN</name>
<proteinExistence type="predicted"/>
<keyword evidence="2" id="KW-1133">Transmembrane helix</keyword>
<dbReference type="OrthoDB" id="3848547at2"/>
<feature type="region of interest" description="Disordered" evidence="1">
    <location>
        <begin position="1"/>
        <end position="80"/>
    </location>
</feature>
<evidence type="ECO:0000313" key="3">
    <source>
        <dbReference type="EMBL" id="AXG77804.1"/>
    </source>
</evidence>
<keyword evidence="2" id="KW-0812">Transmembrane</keyword>
<keyword evidence="4" id="KW-1185">Reference proteome</keyword>
<reference evidence="4" key="1">
    <citation type="submission" date="2018-07" db="EMBL/GenBank/DDBJ databases">
        <authorList>
            <person name="Zhao J."/>
        </authorList>
    </citation>
    <scope>NUCLEOTIDE SEQUENCE [LARGE SCALE GENOMIC DNA]</scope>
    <source>
        <strain evidence="4">GSSD-12</strain>
    </source>
</reference>
<accession>A0A345HM80</accession>
<protein>
    <submittedName>
        <fullName evidence="3">Uncharacterized protein</fullName>
    </submittedName>
</protein>
<sequence>MAGHGDPPEGEPEGSPRGEDDEYRSTVFDESFIRAARLQEYSARERMTDHSHAVRKVQPKPAPDPAGGGDRGGAQTGRGRFSNGPKQLLLLLMVLVLSFGTAVYLGLRNPYRPPPLRAVEQARISVLPLVPEGRVPGGTPDELFAHSPAARFREGAAGITLPGARATGEFAEGQVMAALTIVKDYLVASSLDPDVLMGRTVRPVRVLLDPEQQGQFDRGLTDPAADGRHDPIGWLVRFDPATVARADSQVRVRGTLTYQETSPGTLEVVSDHVFVYALRPAGPGDGATDRSVAGPVRDASLFTVRRELSFRFTADDLPRRHTVLVSSTAQAGPQECSAEVPRTLRPLLAGERAKPHNPAATDPYTAGPVAPAMCGTLSPLAQPTLTGGGPAS</sequence>
<dbReference type="Proteomes" id="UP000253868">
    <property type="component" value="Chromosome"/>
</dbReference>
<dbReference type="EMBL" id="CP031194">
    <property type="protein sequence ID" value="AXG77804.1"/>
    <property type="molecule type" value="Genomic_DNA"/>
</dbReference>
<gene>
    <name evidence="3" type="ORF">DVK44_08960</name>
</gene>
<evidence type="ECO:0000256" key="1">
    <source>
        <dbReference type="SAM" id="MobiDB-lite"/>
    </source>
</evidence>
<dbReference type="KEGG" id="spad:DVK44_08960"/>
<dbReference type="AlphaFoldDB" id="A0A345HM80"/>